<keyword evidence="1" id="KW-1133">Transmembrane helix</keyword>
<proteinExistence type="predicted"/>
<evidence type="ECO:0000313" key="3">
    <source>
        <dbReference type="Proteomes" id="UP001595722"/>
    </source>
</evidence>
<name>A0ABV7VW06_9GAMM</name>
<dbReference type="Pfam" id="PF05987">
    <property type="entry name" value="DUF898"/>
    <property type="match status" value="1"/>
</dbReference>
<dbReference type="RefSeq" id="WP_376868298.1">
    <property type="nucleotide sequence ID" value="NZ_JBHRYB010000016.1"/>
</dbReference>
<dbReference type="Proteomes" id="UP001595722">
    <property type="component" value="Unassembled WGS sequence"/>
</dbReference>
<sequence>MCGAISDHSHFKSDIQCNAYIRLMLENALLMVITAGFAYPATQIRKRRFLIAATRVYYQPD</sequence>
<evidence type="ECO:0000313" key="2">
    <source>
        <dbReference type="EMBL" id="MFC3681719.1"/>
    </source>
</evidence>
<accession>A0ABV7VW06</accession>
<evidence type="ECO:0000256" key="1">
    <source>
        <dbReference type="SAM" id="Phobius"/>
    </source>
</evidence>
<feature type="transmembrane region" description="Helical" evidence="1">
    <location>
        <begin position="19"/>
        <end position="39"/>
    </location>
</feature>
<organism evidence="2 3">
    <name type="scientific">Bacterioplanoides pacificum</name>
    <dbReference type="NCBI Taxonomy" id="1171596"/>
    <lineage>
        <taxon>Bacteria</taxon>
        <taxon>Pseudomonadati</taxon>
        <taxon>Pseudomonadota</taxon>
        <taxon>Gammaproteobacteria</taxon>
        <taxon>Oceanospirillales</taxon>
        <taxon>Oceanospirillaceae</taxon>
        <taxon>Bacterioplanoides</taxon>
    </lineage>
</organism>
<protein>
    <submittedName>
        <fullName evidence="2">DUF898 family protein</fullName>
    </submittedName>
</protein>
<keyword evidence="1" id="KW-0812">Transmembrane</keyword>
<keyword evidence="1" id="KW-0472">Membrane</keyword>
<gene>
    <name evidence="2" type="ORF">ACFOMG_16555</name>
</gene>
<dbReference type="EMBL" id="JBHRYB010000016">
    <property type="protein sequence ID" value="MFC3681719.1"/>
    <property type="molecule type" value="Genomic_DNA"/>
</dbReference>
<reference evidence="3" key="1">
    <citation type="journal article" date="2019" name="Int. J. Syst. Evol. Microbiol.">
        <title>The Global Catalogue of Microorganisms (GCM) 10K type strain sequencing project: providing services to taxonomists for standard genome sequencing and annotation.</title>
        <authorList>
            <consortium name="The Broad Institute Genomics Platform"/>
            <consortium name="The Broad Institute Genome Sequencing Center for Infectious Disease"/>
            <person name="Wu L."/>
            <person name="Ma J."/>
        </authorList>
    </citation>
    <scope>NUCLEOTIDE SEQUENCE [LARGE SCALE GENOMIC DNA]</scope>
    <source>
        <strain evidence="3">KCTC 42424</strain>
    </source>
</reference>
<dbReference type="InterPro" id="IPR010295">
    <property type="entry name" value="DUF898"/>
</dbReference>
<comment type="caution">
    <text evidence="2">The sequence shown here is derived from an EMBL/GenBank/DDBJ whole genome shotgun (WGS) entry which is preliminary data.</text>
</comment>
<keyword evidence="3" id="KW-1185">Reference proteome</keyword>